<feature type="transmembrane region" description="Helical" evidence="3">
    <location>
        <begin position="12"/>
        <end position="34"/>
    </location>
</feature>
<evidence type="ECO:0000256" key="2">
    <source>
        <dbReference type="SAM" id="MobiDB-lite"/>
    </source>
</evidence>
<evidence type="ECO:0000313" key="5">
    <source>
        <dbReference type="Proteomes" id="UP001175271"/>
    </source>
</evidence>
<evidence type="ECO:0000256" key="3">
    <source>
        <dbReference type="SAM" id="Phobius"/>
    </source>
</evidence>
<dbReference type="PANTHER" id="PTHR24637:SF362">
    <property type="entry name" value="COL_CUTICLE_N DOMAIN-CONTAINING PROTEIN"/>
    <property type="match status" value="1"/>
</dbReference>
<keyword evidence="1" id="KW-0677">Repeat</keyword>
<organism evidence="4 5">
    <name type="scientific">Steinernema hermaphroditum</name>
    <dbReference type="NCBI Taxonomy" id="289476"/>
    <lineage>
        <taxon>Eukaryota</taxon>
        <taxon>Metazoa</taxon>
        <taxon>Ecdysozoa</taxon>
        <taxon>Nematoda</taxon>
        <taxon>Chromadorea</taxon>
        <taxon>Rhabditida</taxon>
        <taxon>Tylenchina</taxon>
        <taxon>Panagrolaimomorpha</taxon>
        <taxon>Strongyloidoidea</taxon>
        <taxon>Steinernematidae</taxon>
        <taxon>Steinernema</taxon>
    </lineage>
</organism>
<dbReference type="PANTHER" id="PTHR24637">
    <property type="entry name" value="COLLAGEN"/>
    <property type="match status" value="1"/>
</dbReference>
<feature type="region of interest" description="Disordered" evidence="2">
    <location>
        <begin position="69"/>
        <end position="116"/>
    </location>
</feature>
<gene>
    <name evidence="4" type="ORF">QR680_005007</name>
</gene>
<feature type="compositionally biased region" description="Polar residues" evidence="2">
    <location>
        <begin position="368"/>
        <end position="382"/>
    </location>
</feature>
<keyword evidence="3" id="KW-0472">Membrane</keyword>
<feature type="compositionally biased region" description="Pro residues" evidence="2">
    <location>
        <begin position="337"/>
        <end position="348"/>
    </location>
</feature>
<keyword evidence="3" id="KW-1133">Transmembrane helix</keyword>
<dbReference type="Pfam" id="PF01391">
    <property type="entry name" value="Collagen"/>
    <property type="match status" value="1"/>
</dbReference>
<feature type="compositionally biased region" description="Acidic residues" evidence="2">
    <location>
        <begin position="92"/>
        <end position="109"/>
    </location>
</feature>
<reference evidence="4" key="1">
    <citation type="submission" date="2023-06" db="EMBL/GenBank/DDBJ databases">
        <title>Genomic analysis of the entomopathogenic nematode Steinernema hermaphroditum.</title>
        <authorList>
            <person name="Schwarz E.M."/>
            <person name="Heppert J.K."/>
            <person name="Baniya A."/>
            <person name="Schwartz H.T."/>
            <person name="Tan C.-H."/>
            <person name="Antoshechkin I."/>
            <person name="Sternberg P.W."/>
            <person name="Goodrich-Blair H."/>
            <person name="Dillman A.R."/>
        </authorList>
    </citation>
    <scope>NUCLEOTIDE SEQUENCE</scope>
    <source>
        <strain evidence="4">PS9179</strain>
        <tissue evidence="4">Whole animal</tissue>
    </source>
</reference>
<name>A0AA39LUL2_9BILA</name>
<feature type="compositionally biased region" description="Low complexity" evidence="2">
    <location>
        <begin position="241"/>
        <end position="258"/>
    </location>
</feature>
<dbReference type="AlphaFoldDB" id="A0AA39LUL2"/>
<evidence type="ECO:0000313" key="4">
    <source>
        <dbReference type="EMBL" id="KAK0410208.1"/>
    </source>
</evidence>
<evidence type="ECO:0008006" key="6">
    <source>
        <dbReference type="Google" id="ProtNLM"/>
    </source>
</evidence>
<feature type="region of interest" description="Disordered" evidence="2">
    <location>
        <begin position="332"/>
        <end position="399"/>
    </location>
</feature>
<dbReference type="EMBL" id="JAUCMV010000003">
    <property type="protein sequence ID" value="KAK0410208.1"/>
    <property type="molecule type" value="Genomic_DNA"/>
</dbReference>
<feature type="compositionally biased region" description="Low complexity" evidence="2">
    <location>
        <begin position="266"/>
        <end position="276"/>
    </location>
</feature>
<dbReference type="Gene3D" id="1.20.5.320">
    <property type="entry name" value="6-Phosphogluconate Dehydrogenase, domain 3"/>
    <property type="match status" value="1"/>
</dbReference>
<comment type="caution">
    <text evidence="4">The sequence shown here is derived from an EMBL/GenBank/DDBJ whole genome shotgun (WGS) entry which is preliminary data.</text>
</comment>
<feature type="region of interest" description="Disordered" evidence="2">
    <location>
        <begin position="191"/>
        <end position="319"/>
    </location>
</feature>
<proteinExistence type="predicted"/>
<evidence type="ECO:0000256" key="1">
    <source>
        <dbReference type="ARBA" id="ARBA00022737"/>
    </source>
</evidence>
<dbReference type="InterPro" id="IPR008160">
    <property type="entry name" value="Collagen"/>
</dbReference>
<protein>
    <recommendedName>
        <fullName evidence="6">Nematode cuticle collagen N-terminal domain-containing protein</fullName>
    </recommendedName>
</protein>
<dbReference type="Proteomes" id="UP001175271">
    <property type="component" value="Unassembled WGS sequence"/>
</dbReference>
<feature type="compositionally biased region" description="Basic and acidic residues" evidence="2">
    <location>
        <begin position="69"/>
        <end position="91"/>
    </location>
</feature>
<accession>A0AA39LUL2</accession>
<sequence length="608" mass="64314">MTPPNPTITNILVLATVVGVVTLTVNTVFLPILWNEITSTWNEFDSEIRDIKDMCESLWSDIARMSVKPTRERRESVRRNLEDIEETRPQGEEEDSSADQEDEGQEPADEYQSVVRRAPLRELSMAEEAEDISTVPRCECKPDACPKGPTGPKGFPGEPGIPGEAGPAGIPGKDAAVWAAILGDPKHCTRCPAGPEGPPGLPGPTGMRGMRGSEGKPGCFGRNGEPGHPGEMGEPGPIGPPGQAGAPGPVGQPARVGTPGKGLKGPPGARGRPGAAGDRGDPGRAGLPGAPGPKGRPGSKGTPGVEGEAGFAGLIGRRGSDGEYCTCPKVVTVSPPSTAPQPPAPVPPKETLVPFRNSGAFPVPKPIKSSSRGRNPSGTAVDTSYDEPTTVGVDPSGYEVDDKMIEHVANLMEEHDNAVMVGMTSREGDLKGVQEMRRIRPTASKVEVTAAVMPTSPPAFVPPQRHEESALKDGYEIYTGLREEKHSPSKEVIVEEDKLPLSTPKSTIGIFRTVQPKSGQNQPVPVEQAEEAAIPKAVFRKSFRKIGRSHHRSTLDVASTRATSPLPAFVPIRTPNIGPVRAFNAKTAFMKPMRSNGEIPADIFSVHN</sequence>
<keyword evidence="3" id="KW-0812">Transmembrane</keyword>
<keyword evidence="5" id="KW-1185">Reference proteome</keyword>